<dbReference type="eggNOG" id="COG1520">
    <property type="taxonomic scope" value="Bacteria"/>
</dbReference>
<dbReference type="InterPro" id="IPR049804">
    <property type="entry name" value="Choice_anch_L"/>
</dbReference>
<name>A6FZP1_9BACT</name>
<dbReference type="Proteomes" id="UP000005801">
    <property type="component" value="Unassembled WGS sequence"/>
</dbReference>
<feature type="compositionally biased region" description="Acidic residues" evidence="1">
    <location>
        <begin position="24"/>
        <end position="37"/>
    </location>
</feature>
<feature type="region of interest" description="Disordered" evidence="1">
    <location>
        <begin position="1"/>
        <end position="92"/>
    </location>
</feature>
<sequence>MTVAMLSLAACPGDDGPGGGTSLGDDETLPTGDDEVGSESTGESGETGDTGSTSGTETETETDSSTDASTDTDTDTTEETGEEPCTTNEECEGDPNGPICEMGACVECTEEQDPCDVGLYCVDNLCEVGCADDEDCPDGLLCDTEENSCTGCVVDTDCPLGSVCEEGDCVAGCTDEQPCQDGFTCCAGDCQDLLNDPNNCGDCDEVCPDFPNAEDLCTDGGCMMGECEDGFFDCNGDPVDGCESSSQCACTPGDTISCYDGFPPATEGVGECQAGTRTCNDQGTSYGPCEGQVLPVQEICNNGLDDNCNGQTDENPDDDNDGWGVCDNDCCDQVGPDCATPDVVNPGAFEVDGDDVDNDCDGQVDNPVPLCDAGLASNSSNPLDYARSIDLCQFTSENPPLSQRIWGVIDADLQRANGTGSPNANSRSIRPGFGNNNSPQAGSSFALMSSGFAAAPGQTNPAHAGWETGNDMGADVGAPADWLAANGGSFPNAPGCTISGNTNANDSVMLKVRVRVPTNANSFSAKFNFFSSEYPEYVCTSFNDFFITLVDSTDPDNPNDKNIAVYDDGNNTWPVSVNIGAAADGLFTQCDNGTISCFGTPQNYNGCVSENGLLGTGFDAFANACNGNDDVGGATGWLTMSGNVTPGETMEIRFVIWDTADSVWDSLVIVDDWQWSVQGATPGVQPPG</sequence>
<dbReference type="RefSeq" id="WP_006969940.1">
    <property type="nucleotide sequence ID" value="NZ_ABCS01000007.1"/>
</dbReference>
<gene>
    <name evidence="2" type="ORF">PPSIR1_28093</name>
</gene>
<evidence type="ECO:0000313" key="2">
    <source>
        <dbReference type="EMBL" id="EDM80847.1"/>
    </source>
</evidence>
<organism evidence="2 3">
    <name type="scientific">Plesiocystis pacifica SIR-1</name>
    <dbReference type="NCBI Taxonomy" id="391625"/>
    <lineage>
        <taxon>Bacteria</taxon>
        <taxon>Pseudomonadati</taxon>
        <taxon>Myxococcota</taxon>
        <taxon>Polyangia</taxon>
        <taxon>Nannocystales</taxon>
        <taxon>Nannocystaceae</taxon>
        <taxon>Plesiocystis</taxon>
    </lineage>
</organism>
<dbReference type="NCBIfam" id="NF038133">
    <property type="entry name" value="choice_anch_L"/>
    <property type="match status" value="1"/>
</dbReference>
<accession>A6FZP1</accession>
<evidence type="ECO:0000313" key="3">
    <source>
        <dbReference type="Proteomes" id="UP000005801"/>
    </source>
</evidence>
<dbReference type="STRING" id="391625.PPSIR1_28093"/>
<proteinExistence type="predicted"/>
<evidence type="ECO:0000256" key="1">
    <source>
        <dbReference type="SAM" id="MobiDB-lite"/>
    </source>
</evidence>
<comment type="caution">
    <text evidence="2">The sequence shown here is derived from an EMBL/GenBank/DDBJ whole genome shotgun (WGS) entry which is preliminary data.</text>
</comment>
<feature type="compositionally biased region" description="Low complexity" evidence="1">
    <location>
        <begin position="38"/>
        <end position="57"/>
    </location>
</feature>
<dbReference type="EMBL" id="ABCS01000007">
    <property type="protein sequence ID" value="EDM80847.1"/>
    <property type="molecule type" value="Genomic_DNA"/>
</dbReference>
<dbReference type="OrthoDB" id="5509722at2"/>
<feature type="region of interest" description="Disordered" evidence="1">
    <location>
        <begin position="417"/>
        <end position="437"/>
    </location>
</feature>
<protein>
    <submittedName>
        <fullName evidence="2">Uncharacterized protein</fullName>
    </submittedName>
</protein>
<reference evidence="2 3" key="1">
    <citation type="submission" date="2007-06" db="EMBL/GenBank/DDBJ databases">
        <authorList>
            <person name="Shimkets L."/>
            <person name="Ferriera S."/>
            <person name="Johnson J."/>
            <person name="Kravitz S."/>
            <person name="Beeson K."/>
            <person name="Sutton G."/>
            <person name="Rogers Y.-H."/>
            <person name="Friedman R."/>
            <person name="Frazier M."/>
            <person name="Venter J.C."/>
        </authorList>
    </citation>
    <scope>NUCLEOTIDE SEQUENCE [LARGE SCALE GENOMIC DNA]</scope>
    <source>
        <strain evidence="2 3">SIR-1</strain>
    </source>
</reference>
<keyword evidence="3" id="KW-1185">Reference proteome</keyword>
<feature type="compositionally biased region" description="Acidic residues" evidence="1">
    <location>
        <begin position="58"/>
        <end position="82"/>
    </location>
</feature>
<dbReference type="AlphaFoldDB" id="A6FZP1"/>